<keyword evidence="2" id="KW-0547">Nucleotide-binding</keyword>
<keyword evidence="4" id="KW-0067">ATP-binding</keyword>
<dbReference type="AlphaFoldDB" id="J3K9T5"/>
<gene>
    <name evidence="10" type="ORF">CIMG_07189</name>
</gene>
<feature type="domain" description="Phosphoribosylglycinamide synthetase C-domain" evidence="9">
    <location>
        <begin position="49"/>
        <end position="123"/>
    </location>
</feature>
<dbReference type="OMA" id="NIASRYE"/>
<dbReference type="PANTHER" id="PTHR43472">
    <property type="entry name" value="PHOSPHORIBOSYLAMINE--GLYCINE LIGASE"/>
    <property type="match status" value="1"/>
</dbReference>
<dbReference type="VEuPathDB" id="FungiDB:CIMG_07189"/>
<dbReference type="RefSeq" id="XP_001243293.2">
    <property type="nucleotide sequence ID" value="XM_001243292.2"/>
</dbReference>
<dbReference type="InterPro" id="IPR000115">
    <property type="entry name" value="PRibGlycinamide_synth"/>
</dbReference>
<dbReference type="OrthoDB" id="2018833at2759"/>
<evidence type="ECO:0000256" key="3">
    <source>
        <dbReference type="ARBA" id="ARBA00022755"/>
    </source>
</evidence>
<dbReference type="Pfam" id="PF02843">
    <property type="entry name" value="GARS_C"/>
    <property type="match status" value="1"/>
</dbReference>
<protein>
    <recommendedName>
        <fullName evidence="6">Glycinamide ribonucleotide synthetase</fullName>
    </recommendedName>
    <alternativeName>
        <fullName evidence="7">Phosphoribosylglycinamide synthetase</fullName>
    </alternativeName>
</protein>
<evidence type="ECO:0000256" key="6">
    <source>
        <dbReference type="ARBA" id="ARBA00042242"/>
    </source>
</evidence>
<dbReference type="GO" id="GO:0006164">
    <property type="term" value="P:purine nucleotide biosynthetic process"/>
    <property type="evidence" value="ECO:0007669"/>
    <property type="project" value="UniProtKB-KW"/>
</dbReference>
<sequence>MASGRQFTGMLFTGIMMTRNGPKVLEYGARFGDTETQTMMLLAPECDLAAVLLACSTGKLDTIFYDRNKRSSDGELKTAEGWVFSVSTYGPSLEEAVSCAYRGVESIQFRHRFYRKNIASRYENLLVLMIK</sequence>
<evidence type="ECO:0000313" key="10">
    <source>
        <dbReference type="EMBL" id="EAS31710.3"/>
    </source>
</evidence>
<comment type="catalytic activity">
    <reaction evidence="8">
        <text>2-formamido-N(1)-(5-O-phospho-beta-D-ribosyl)acetamidine + ATP = 5-amino-1-(5-phospho-beta-D-ribosyl)imidazole + ADP + phosphate + H(+)</text>
        <dbReference type="Rhea" id="RHEA:23032"/>
        <dbReference type="ChEBI" id="CHEBI:15378"/>
        <dbReference type="ChEBI" id="CHEBI:30616"/>
        <dbReference type="ChEBI" id="CHEBI:43474"/>
        <dbReference type="ChEBI" id="CHEBI:137981"/>
        <dbReference type="ChEBI" id="CHEBI:147287"/>
        <dbReference type="ChEBI" id="CHEBI:456216"/>
        <dbReference type="EC" id="6.3.3.1"/>
    </reaction>
</comment>
<dbReference type="STRING" id="246410.J3K9T5"/>
<dbReference type="SUPFAM" id="SSF56059">
    <property type="entry name" value="Glutathione synthetase ATP-binding domain-like"/>
    <property type="match status" value="1"/>
</dbReference>
<evidence type="ECO:0000256" key="1">
    <source>
        <dbReference type="ARBA" id="ARBA00022598"/>
    </source>
</evidence>
<dbReference type="EMBL" id="GG704912">
    <property type="protein sequence ID" value="EAS31710.3"/>
    <property type="molecule type" value="Genomic_DNA"/>
</dbReference>
<dbReference type="KEGG" id="cim:CIMG_07189"/>
<dbReference type="SMART" id="SM01210">
    <property type="entry name" value="GARS_C"/>
    <property type="match status" value="1"/>
</dbReference>
<keyword evidence="1" id="KW-0436">Ligase</keyword>
<organism evidence="10 11">
    <name type="scientific">Coccidioides immitis (strain RS)</name>
    <name type="common">Valley fever fungus</name>
    <dbReference type="NCBI Taxonomy" id="246410"/>
    <lineage>
        <taxon>Eukaryota</taxon>
        <taxon>Fungi</taxon>
        <taxon>Dikarya</taxon>
        <taxon>Ascomycota</taxon>
        <taxon>Pezizomycotina</taxon>
        <taxon>Eurotiomycetes</taxon>
        <taxon>Eurotiomycetidae</taxon>
        <taxon>Onygenales</taxon>
        <taxon>Onygenaceae</taxon>
        <taxon>Coccidioides</taxon>
    </lineage>
</organism>
<keyword evidence="3" id="KW-0658">Purine biosynthesis</keyword>
<dbReference type="GO" id="GO:0004637">
    <property type="term" value="F:phosphoribosylamine-glycine ligase activity"/>
    <property type="evidence" value="ECO:0007669"/>
    <property type="project" value="InterPro"/>
</dbReference>
<comment type="similarity">
    <text evidence="5">Belongs to the GARS family.</text>
</comment>
<dbReference type="InterPro" id="IPR020561">
    <property type="entry name" value="PRibGlycinamid_synth_ATP-grasp"/>
</dbReference>
<dbReference type="Proteomes" id="UP000001261">
    <property type="component" value="Unassembled WGS sequence"/>
</dbReference>
<dbReference type="GO" id="GO:0004641">
    <property type="term" value="F:phosphoribosylformylglycinamidine cyclo-ligase activity"/>
    <property type="evidence" value="ECO:0007669"/>
    <property type="project" value="UniProtKB-EC"/>
</dbReference>
<proteinExistence type="inferred from homology"/>
<dbReference type="InterPro" id="IPR011054">
    <property type="entry name" value="Rudment_hybrid_motif"/>
</dbReference>
<evidence type="ECO:0000259" key="9">
    <source>
        <dbReference type="SMART" id="SM01210"/>
    </source>
</evidence>
<dbReference type="GeneID" id="4561400"/>
<dbReference type="SUPFAM" id="SSF51246">
    <property type="entry name" value="Rudiment single hybrid motif"/>
    <property type="match status" value="1"/>
</dbReference>
<dbReference type="Pfam" id="PF01071">
    <property type="entry name" value="GARS_A"/>
    <property type="match status" value="1"/>
</dbReference>
<evidence type="ECO:0000256" key="4">
    <source>
        <dbReference type="ARBA" id="ARBA00022840"/>
    </source>
</evidence>
<name>J3K9T5_COCIM</name>
<dbReference type="PANTHER" id="PTHR43472:SF1">
    <property type="entry name" value="PHOSPHORIBOSYLAMINE--GLYCINE LIGASE, CHLOROPLASTIC"/>
    <property type="match status" value="1"/>
</dbReference>
<evidence type="ECO:0000256" key="5">
    <source>
        <dbReference type="ARBA" id="ARBA00038345"/>
    </source>
</evidence>
<accession>J3K9T5</accession>
<evidence type="ECO:0000313" key="11">
    <source>
        <dbReference type="Proteomes" id="UP000001261"/>
    </source>
</evidence>
<evidence type="ECO:0000256" key="7">
    <source>
        <dbReference type="ARBA" id="ARBA00042864"/>
    </source>
</evidence>
<reference evidence="11" key="2">
    <citation type="journal article" date="2010" name="Genome Res.">
        <title>Population genomic sequencing of Coccidioides fungi reveals recent hybridization and transposon control.</title>
        <authorList>
            <person name="Neafsey D.E."/>
            <person name="Barker B.M."/>
            <person name="Sharpton T.J."/>
            <person name="Stajich J.E."/>
            <person name="Park D.J."/>
            <person name="Whiston E."/>
            <person name="Hung C.-Y."/>
            <person name="McMahan C."/>
            <person name="White J."/>
            <person name="Sykes S."/>
            <person name="Heiman D."/>
            <person name="Young S."/>
            <person name="Zeng Q."/>
            <person name="Abouelleil A."/>
            <person name="Aftuck L."/>
            <person name="Bessette D."/>
            <person name="Brown A."/>
            <person name="FitzGerald M."/>
            <person name="Lui A."/>
            <person name="Macdonald J.P."/>
            <person name="Priest M."/>
            <person name="Orbach M.J."/>
            <person name="Galgiani J.N."/>
            <person name="Kirkland T.N."/>
            <person name="Cole G.T."/>
            <person name="Birren B.W."/>
            <person name="Henn M.R."/>
            <person name="Taylor J.W."/>
            <person name="Rounsley S.D."/>
        </authorList>
    </citation>
    <scope>GENOME REANNOTATION</scope>
    <source>
        <strain evidence="11">RS</strain>
    </source>
</reference>
<keyword evidence="11" id="KW-1185">Reference proteome</keyword>
<dbReference type="InParanoid" id="J3K9T5"/>
<dbReference type="InterPro" id="IPR020560">
    <property type="entry name" value="PRibGlycinamide_synth_C-dom"/>
</dbReference>
<dbReference type="GO" id="GO:0009113">
    <property type="term" value="P:purine nucleobase biosynthetic process"/>
    <property type="evidence" value="ECO:0007669"/>
    <property type="project" value="InterPro"/>
</dbReference>
<dbReference type="Gene3D" id="3.30.470.20">
    <property type="entry name" value="ATP-grasp fold, B domain"/>
    <property type="match status" value="1"/>
</dbReference>
<dbReference type="GO" id="GO:0005524">
    <property type="term" value="F:ATP binding"/>
    <property type="evidence" value="ECO:0007669"/>
    <property type="project" value="UniProtKB-KW"/>
</dbReference>
<reference evidence="11" key="1">
    <citation type="journal article" date="2009" name="Genome Res.">
        <title>Comparative genomic analyses of the human fungal pathogens Coccidioides and their relatives.</title>
        <authorList>
            <person name="Sharpton T.J."/>
            <person name="Stajich J.E."/>
            <person name="Rounsley S.D."/>
            <person name="Gardner M.J."/>
            <person name="Wortman J.R."/>
            <person name="Jordar V.S."/>
            <person name="Maiti R."/>
            <person name="Kodira C.D."/>
            <person name="Neafsey D.E."/>
            <person name="Zeng Q."/>
            <person name="Hung C.-Y."/>
            <person name="McMahan C."/>
            <person name="Muszewska A."/>
            <person name="Grynberg M."/>
            <person name="Mandel M.A."/>
            <person name="Kellner E.M."/>
            <person name="Barker B.M."/>
            <person name="Galgiani J.N."/>
            <person name="Orbach M.J."/>
            <person name="Kirkland T.N."/>
            <person name="Cole G.T."/>
            <person name="Henn M.R."/>
            <person name="Birren B.W."/>
            <person name="Taylor J.W."/>
        </authorList>
    </citation>
    <scope>NUCLEOTIDE SEQUENCE [LARGE SCALE GENOMIC DNA]</scope>
    <source>
        <strain evidence="11">RS</strain>
    </source>
</reference>
<evidence type="ECO:0000256" key="2">
    <source>
        <dbReference type="ARBA" id="ARBA00022741"/>
    </source>
</evidence>
<evidence type="ECO:0000256" key="8">
    <source>
        <dbReference type="ARBA" id="ARBA00049057"/>
    </source>
</evidence>